<dbReference type="AlphaFoldDB" id="A2G628"/>
<dbReference type="VEuPathDB" id="TrichDB:TVAGG3_1023590"/>
<sequence>MFKFEPTFNIGELKVDKNSRFRVVGEYDTDSLLFSINTSTHTFLYLLTPSNDLTLVMSFRYFIDIISAELTDDQEFLFFTERIINNTTFTFKTTLWHVYSLSKQQIYEGTTPMTGFFIPKIGAKYQIITINGQKIEHNEITFNDKKIKMSVKHGGMQIKDMVRFFYSRDPMYLAVFRPKKILEFYRFDNKGNYTKENYEFDTNPESLLPLELALYPSIHRNLSIYKFTRSNFYVFPFGNEIGIIEQIYQGYNSVLTFAVSTIRDKYYEITAITGIDPDYPLSFIQHGKVVFIFIINMFAAFVDFTTSPPVIFVLPTKFSSGPLTELSTNIRISHIICDISSFKLYKCSFDIQDFSKNVDLKDKSILSLLAILCARLPYNINIPLLIDKISSMKNGELMMHFFEWFFTAALAICTPGKGRHKKKTERLKKKDDSLKIPQNFVNAIKEMEQDYPSSGDVSRGQQFMKIVSLMLEKQGKKQASLCPEMAIKILRRHNEASLVLRTAVDKWISKYKPDDEKIFITKMALMTEVQLSSAPSLPRLGKELEMLSTKICSKTMYETLKDNKAFGYVPPTSAKKREEQLFWSNRFSKKDIAQKEKYDPIALPRSFSSFALPVGPNLDNYLSSSSDSNYSLEM</sequence>
<evidence type="ECO:0000313" key="2">
    <source>
        <dbReference type="Proteomes" id="UP000001542"/>
    </source>
</evidence>
<dbReference type="EMBL" id="DS114461">
    <property type="protein sequence ID" value="EAX87386.1"/>
    <property type="molecule type" value="Genomic_DNA"/>
</dbReference>
<keyword evidence="2" id="KW-1185">Reference proteome</keyword>
<dbReference type="InParanoid" id="A2G628"/>
<gene>
    <name evidence="1" type="ORF">TVAG_086970</name>
</gene>
<proteinExistence type="predicted"/>
<dbReference type="Proteomes" id="UP000001542">
    <property type="component" value="Unassembled WGS sequence"/>
</dbReference>
<dbReference type="VEuPathDB" id="TrichDB:TVAG_086970"/>
<protein>
    <submittedName>
        <fullName evidence="1">Uncharacterized protein</fullName>
    </submittedName>
</protein>
<reference evidence="1" key="2">
    <citation type="journal article" date="2007" name="Science">
        <title>Draft genome sequence of the sexually transmitted pathogen Trichomonas vaginalis.</title>
        <authorList>
            <person name="Carlton J.M."/>
            <person name="Hirt R.P."/>
            <person name="Silva J.C."/>
            <person name="Delcher A.L."/>
            <person name="Schatz M."/>
            <person name="Zhao Q."/>
            <person name="Wortman J.R."/>
            <person name="Bidwell S.L."/>
            <person name="Alsmark U.C.M."/>
            <person name="Besteiro S."/>
            <person name="Sicheritz-Ponten T."/>
            <person name="Noel C.J."/>
            <person name="Dacks J.B."/>
            <person name="Foster P.G."/>
            <person name="Simillion C."/>
            <person name="Van de Peer Y."/>
            <person name="Miranda-Saavedra D."/>
            <person name="Barton G.J."/>
            <person name="Westrop G.D."/>
            <person name="Mueller S."/>
            <person name="Dessi D."/>
            <person name="Fiori P.L."/>
            <person name="Ren Q."/>
            <person name="Paulsen I."/>
            <person name="Zhang H."/>
            <person name="Bastida-Corcuera F.D."/>
            <person name="Simoes-Barbosa A."/>
            <person name="Brown M.T."/>
            <person name="Hayes R.D."/>
            <person name="Mukherjee M."/>
            <person name="Okumura C.Y."/>
            <person name="Schneider R."/>
            <person name="Smith A.J."/>
            <person name="Vanacova S."/>
            <person name="Villalvazo M."/>
            <person name="Haas B.J."/>
            <person name="Pertea M."/>
            <person name="Feldblyum T.V."/>
            <person name="Utterback T.R."/>
            <person name="Shu C.L."/>
            <person name="Osoegawa K."/>
            <person name="de Jong P.J."/>
            <person name="Hrdy I."/>
            <person name="Horvathova L."/>
            <person name="Zubacova Z."/>
            <person name="Dolezal P."/>
            <person name="Malik S.B."/>
            <person name="Logsdon J.M. Jr."/>
            <person name="Henze K."/>
            <person name="Gupta A."/>
            <person name="Wang C.C."/>
            <person name="Dunne R.L."/>
            <person name="Upcroft J.A."/>
            <person name="Upcroft P."/>
            <person name="White O."/>
            <person name="Salzberg S.L."/>
            <person name="Tang P."/>
            <person name="Chiu C.-H."/>
            <person name="Lee Y.-S."/>
            <person name="Embley T.M."/>
            <person name="Coombs G.H."/>
            <person name="Mottram J.C."/>
            <person name="Tachezy J."/>
            <person name="Fraser-Liggett C.M."/>
            <person name="Johnson P.J."/>
        </authorList>
    </citation>
    <scope>NUCLEOTIDE SEQUENCE [LARGE SCALE GENOMIC DNA]</scope>
    <source>
        <strain evidence="1">G3</strain>
    </source>
</reference>
<evidence type="ECO:0000313" key="1">
    <source>
        <dbReference type="EMBL" id="EAX87386.1"/>
    </source>
</evidence>
<reference evidence="1" key="1">
    <citation type="submission" date="2006-10" db="EMBL/GenBank/DDBJ databases">
        <authorList>
            <person name="Amadeo P."/>
            <person name="Zhao Q."/>
            <person name="Wortman J."/>
            <person name="Fraser-Liggett C."/>
            <person name="Carlton J."/>
        </authorList>
    </citation>
    <scope>NUCLEOTIDE SEQUENCE</scope>
    <source>
        <strain evidence="1">G3</strain>
    </source>
</reference>
<organism evidence="1 2">
    <name type="scientific">Trichomonas vaginalis (strain ATCC PRA-98 / G3)</name>
    <dbReference type="NCBI Taxonomy" id="412133"/>
    <lineage>
        <taxon>Eukaryota</taxon>
        <taxon>Metamonada</taxon>
        <taxon>Parabasalia</taxon>
        <taxon>Trichomonadida</taxon>
        <taxon>Trichomonadidae</taxon>
        <taxon>Trichomonas</taxon>
    </lineage>
</organism>
<name>A2G628_TRIV3</name>
<dbReference type="KEGG" id="tva:4745042"/>
<dbReference type="RefSeq" id="XP_001300316.1">
    <property type="nucleotide sequence ID" value="XM_001300315.1"/>
</dbReference>
<accession>A2G628</accession>